<feature type="region of interest" description="Disordered" evidence="1">
    <location>
        <begin position="1"/>
        <end position="22"/>
    </location>
</feature>
<dbReference type="Proteomes" id="UP001499942">
    <property type="component" value="Unassembled WGS sequence"/>
</dbReference>
<organism evidence="2 3">
    <name type="scientific">Streptomyces gobitricini</name>
    <dbReference type="NCBI Taxonomy" id="68211"/>
    <lineage>
        <taxon>Bacteria</taxon>
        <taxon>Bacillati</taxon>
        <taxon>Actinomycetota</taxon>
        <taxon>Actinomycetes</taxon>
        <taxon>Kitasatosporales</taxon>
        <taxon>Streptomycetaceae</taxon>
        <taxon>Streptomyces</taxon>
    </lineage>
</organism>
<proteinExistence type="predicted"/>
<evidence type="ECO:0000313" key="3">
    <source>
        <dbReference type="Proteomes" id="UP001499942"/>
    </source>
</evidence>
<dbReference type="EMBL" id="BAAASR010000045">
    <property type="protein sequence ID" value="GAA2516325.1"/>
    <property type="molecule type" value="Genomic_DNA"/>
</dbReference>
<comment type="caution">
    <text evidence="2">The sequence shown here is derived from an EMBL/GenBank/DDBJ whole genome shotgun (WGS) entry which is preliminary data.</text>
</comment>
<dbReference type="RefSeq" id="WP_344366479.1">
    <property type="nucleotide sequence ID" value="NZ_BAAASR010000045.1"/>
</dbReference>
<evidence type="ECO:0000256" key="1">
    <source>
        <dbReference type="SAM" id="MobiDB-lite"/>
    </source>
</evidence>
<name>A0ABN3N9A8_9ACTN</name>
<accession>A0ABN3N9A8</accession>
<keyword evidence="3" id="KW-1185">Reference proteome</keyword>
<gene>
    <name evidence="2" type="ORF">GCM10010393_56650</name>
</gene>
<evidence type="ECO:0000313" key="2">
    <source>
        <dbReference type="EMBL" id="GAA2516325.1"/>
    </source>
</evidence>
<feature type="compositionally biased region" description="Acidic residues" evidence="1">
    <location>
        <begin position="1"/>
        <end position="19"/>
    </location>
</feature>
<reference evidence="2 3" key="1">
    <citation type="journal article" date="2019" name="Int. J. Syst. Evol. Microbiol.">
        <title>The Global Catalogue of Microorganisms (GCM) 10K type strain sequencing project: providing services to taxonomists for standard genome sequencing and annotation.</title>
        <authorList>
            <consortium name="The Broad Institute Genomics Platform"/>
            <consortium name="The Broad Institute Genome Sequencing Center for Infectious Disease"/>
            <person name="Wu L."/>
            <person name="Ma J."/>
        </authorList>
    </citation>
    <scope>NUCLEOTIDE SEQUENCE [LARGE SCALE GENOMIC DNA]</scope>
    <source>
        <strain evidence="2 3">JCM 5062</strain>
    </source>
</reference>
<sequence length="59" mass="6551">MDAEREDVNEPTEPAEEEAAADHVVQEMSQAVARVRRQAARMLAVLPPETPVERRVDPG</sequence>
<protein>
    <submittedName>
        <fullName evidence="2">Uncharacterized protein</fullName>
    </submittedName>
</protein>